<protein>
    <submittedName>
        <fullName evidence="1">Uncharacterized protein</fullName>
    </submittedName>
</protein>
<organism evidence="1 2">
    <name type="scientific">Musa troglodytarum</name>
    <name type="common">fe'i banana</name>
    <dbReference type="NCBI Taxonomy" id="320322"/>
    <lineage>
        <taxon>Eukaryota</taxon>
        <taxon>Viridiplantae</taxon>
        <taxon>Streptophyta</taxon>
        <taxon>Embryophyta</taxon>
        <taxon>Tracheophyta</taxon>
        <taxon>Spermatophyta</taxon>
        <taxon>Magnoliopsida</taxon>
        <taxon>Liliopsida</taxon>
        <taxon>Zingiberales</taxon>
        <taxon>Musaceae</taxon>
        <taxon>Musa</taxon>
    </lineage>
</organism>
<name>A0A9E7FJZ4_9LILI</name>
<dbReference type="AlphaFoldDB" id="A0A9E7FJZ4"/>
<gene>
    <name evidence="1" type="ORF">MUK42_31230</name>
</gene>
<dbReference type="Proteomes" id="UP001055439">
    <property type="component" value="Chromosome 4"/>
</dbReference>
<sequence length="50" mass="5963">MKRPCYLFARNFILKLLTTRCAYSPITPSYDTHQHEHHCLVWLCLLTSHC</sequence>
<proteinExistence type="predicted"/>
<accession>A0A9E7FJZ4</accession>
<reference evidence="1" key="1">
    <citation type="submission" date="2022-05" db="EMBL/GenBank/DDBJ databases">
        <title>The Musa troglodytarum L. genome provides insights into the mechanism of non-climacteric behaviour and enrichment of carotenoids.</title>
        <authorList>
            <person name="Wang J."/>
        </authorList>
    </citation>
    <scope>NUCLEOTIDE SEQUENCE</scope>
    <source>
        <tissue evidence="1">Leaf</tissue>
    </source>
</reference>
<keyword evidence="2" id="KW-1185">Reference proteome</keyword>
<dbReference type="EMBL" id="CP097506">
    <property type="protein sequence ID" value="URD96487.1"/>
    <property type="molecule type" value="Genomic_DNA"/>
</dbReference>
<evidence type="ECO:0000313" key="1">
    <source>
        <dbReference type="EMBL" id="URD96487.1"/>
    </source>
</evidence>
<evidence type="ECO:0000313" key="2">
    <source>
        <dbReference type="Proteomes" id="UP001055439"/>
    </source>
</evidence>